<evidence type="ECO:0000313" key="9">
    <source>
        <dbReference type="Proteomes" id="UP000030708"/>
    </source>
</evidence>
<dbReference type="InterPro" id="IPR051305">
    <property type="entry name" value="tRNA_2-thiouridylase_MnmA"/>
</dbReference>
<evidence type="ECO:0000256" key="7">
    <source>
        <dbReference type="ARBA" id="ARBA00023157"/>
    </source>
</evidence>
<proteinExistence type="predicted"/>
<dbReference type="PANTHER" id="PTHR43052">
    <property type="match status" value="1"/>
</dbReference>
<dbReference type="GO" id="GO:0008033">
    <property type="term" value="P:tRNA processing"/>
    <property type="evidence" value="ECO:0007669"/>
    <property type="project" value="UniProtKB-KW"/>
</dbReference>
<dbReference type="PANTHER" id="PTHR43052:SF1">
    <property type="entry name" value="TRNA-5-TAURINOMETHYLURIDINE 2-SULFURTRANSFERASE"/>
    <property type="match status" value="1"/>
</dbReference>
<dbReference type="Gene3D" id="3.40.50.620">
    <property type="entry name" value="HUPs"/>
    <property type="match status" value="1"/>
</dbReference>
<reference evidence="8 9" key="2">
    <citation type="submission" date="2013-02" db="EMBL/GenBank/DDBJ databases">
        <title>The Genome Sequence of Plasmodium falciparum Tanzania (2000708).</title>
        <authorList>
            <consortium name="The Broad Institute Genome Sequencing Platform"/>
            <consortium name="The Broad Institute Genome Sequencing Center for Infectious Disease"/>
            <person name="Neafsey D."/>
            <person name="Cheeseman I."/>
            <person name="Volkman S."/>
            <person name="Adams J."/>
            <person name="Walker B."/>
            <person name="Young S.K."/>
            <person name="Zeng Q."/>
            <person name="Gargeya S."/>
            <person name="Fitzgerald M."/>
            <person name="Haas B."/>
            <person name="Abouelleil A."/>
            <person name="Alvarado L."/>
            <person name="Arachchi H.M."/>
            <person name="Berlin A.M."/>
            <person name="Chapman S.B."/>
            <person name="Dewar J."/>
            <person name="Goldberg J."/>
            <person name="Griggs A."/>
            <person name="Gujja S."/>
            <person name="Hansen M."/>
            <person name="Howarth C."/>
            <person name="Imamovic A."/>
            <person name="Larimer J."/>
            <person name="McCowan C."/>
            <person name="Murphy C."/>
            <person name="Neiman D."/>
            <person name="Pearson M."/>
            <person name="Priest M."/>
            <person name="Roberts A."/>
            <person name="Saif S."/>
            <person name="Shea T."/>
            <person name="Sisk P."/>
            <person name="Sykes S."/>
            <person name="Wortman J."/>
            <person name="Nusbaum C."/>
            <person name="Birren B."/>
        </authorList>
    </citation>
    <scope>NUCLEOTIDE SEQUENCE [LARGE SCALE GENOMIC DNA]</scope>
    <source>
        <strain evidence="9">Tanzania (2000708)</strain>
    </source>
</reference>
<dbReference type="SUPFAM" id="SSF52402">
    <property type="entry name" value="Adenine nucleotide alpha hydrolases-like"/>
    <property type="match status" value="1"/>
</dbReference>
<keyword evidence="2" id="KW-0808">Transferase</keyword>
<evidence type="ECO:0000256" key="3">
    <source>
        <dbReference type="ARBA" id="ARBA00022694"/>
    </source>
</evidence>
<keyword evidence="4" id="KW-0547">Nucleotide-binding</keyword>
<reference evidence="8 9" key="1">
    <citation type="submission" date="2013-02" db="EMBL/GenBank/DDBJ databases">
        <title>The Genome Annotation of Plasmodium falciparum Tanzania (2000708).</title>
        <authorList>
            <consortium name="The Broad Institute Genome Sequencing Platform"/>
            <consortium name="The Broad Institute Genome Sequencing Center for Infectious Disease"/>
            <person name="Neafsey D."/>
            <person name="Hoffman S."/>
            <person name="Volkman S."/>
            <person name="Rosenthal P."/>
            <person name="Walker B."/>
            <person name="Young S.K."/>
            <person name="Zeng Q."/>
            <person name="Gargeya S."/>
            <person name="Fitzgerald M."/>
            <person name="Haas B."/>
            <person name="Abouelleil A."/>
            <person name="Allen A.W."/>
            <person name="Alvarado L."/>
            <person name="Arachchi H.M."/>
            <person name="Berlin A.M."/>
            <person name="Chapman S.B."/>
            <person name="Gainer-Dewar J."/>
            <person name="Goldberg J."/>
            <person name="Griggs A."/>
            <person name="Gujja S."/>
            <person name="Hansen M."/>
            <person name="Howarth C."/>
            <person name="Imamovic A."/>
            <person name="Ireland A."/>
            <person name="Larimer J."/>
            <person name="McCowan C."/>
            <person name="Murphy C."/>
            <person name="Pearson M."/>
            <person name="Poon T.W."/>
            <person name="Priest M."/>
            <person name="Roberts A."/>
            <person name="Saif S."/>
            <person name="Shea T."/>
            <person name="Sisk P."/>
            <person name="Sykes S."/>
            <person name="Wortman J."/>
            <person name="Nusbaum C."/>
            <person name="Birren B."/>
        </authorList>
    </citation>
    <scope>NUCLEOTIDE SEQUENCE [LARGE SCALE GENOMIC DNA]</scope>
    <source>
        <strain evidence="9">Tanzania (2000708)</strain>
    </source>
</reference>
<dbReference type="Pfam" id="PF03054">
    <property type="entry name" value="tRNA_Me_trans"/>
    <property type="match status" value="1"/>
</dbReference>
<keyword evidence="6" id="KW-0694">RNA-binding</keyword>
<evidence type="ECO:0000256" key="2">
    <source>
        <dbReference type="ARBA" id="ARBA00022679"/>
    </source>
</evidence>
<evidence type="ECO:0000256" key="4">
    <source>
        <dbReference type="ARBA" id="ARBA00022741"/>
    </source>
</evidence>
<dbReference type="InterPro" id="IPR014729">
    <property type="entry name" value="Rossmann-like_a/b/a_fold"/>
</dbReference>
<dbReference type="GO" id="GO:0016740">
    <property type="term" value="F:transferase activity"/>
    <property type="evidence" value="ECO:0007669"/>
    <property type="project" value="UniProtKB-KW"/>
</dbReference>
<evidence type="ECO:0000256" key="5">
    <source>
        <dbReference type="ARBA" id="ARBA00022840"/>
    </source>
</evidence>
<protein>
    <submittedName>
        <fullName evidence="8">Uncharacterized protein</fullName>
    </submittedName>
</protein>
<organism evidence="8 9">
    <name type="scientific">Plasmodium falciparum Tanzania</name>
    <name type="common">2000708</name>
    <dbReference type="NCBI Taxonomy" id="1036725"/>
    <lineage>
        <taxon>Eukaryota</taxon>
        <taxon>Sar</taxon>
        <taxon>Alveolata</taxon>
        <taxon>Apicomplexa</taxon>
        <taxon>Aconoidasida</taxon>
        <taxon>Haemosporida</taxon>
        <taxon>Plasmodiidae</taxon>
        <taxon>Plasmodium</taxon>
        <taxon>Plasmodium (Laverania)</taxon>
    </lineage>
</organism>
<gene>
    <name evidence="8" type="ORF">PFTANZ_06207</name>
</gene>
<evidence type="ECO:0000256" key="1">
    <source>
        <dbReference type="ARBA" id="ARBA00022555"/>
    </source>
</evidence>
<keyword evidence="3" id="KW-0819">tRNA processing</keyword>
<accession>A0A024VWI7</accession>
<dbReference type="EMBL" id="KI926903">
    <property type="protein sequence ID" value="ETW33074.1"/>
    <property type="molecule type" value="Genomic_DNA"/>
</dbReference>
<evidence type="ECO:0000256" key="6">
    <source>
        <dbReference type="ARBA" id="ARBA00022884"/>
    </source>
</evidence>
<keyword evidence="5" id="KW-0067">ATP-binding</keyword>
<name>A0A024VWI7_PLAFA</name>
<evidence type="ECO:0000313" key="8">
    <source>
        <dbReference type="EMBL" id="ETW33074.1"/>
    </source>
</evidence>
<dbReference type="AlphaFoldDB" id="A0A024VWI7"/>
<feature type="non-terminal residue" evidence="8">
    <location>
        <position position="281"/>
    </location>
</feature>
<sequence length="281" mass="34025">MNLHYKNYLINLDDQTILDINSDIHLYAIGQHKNVTNYLHNLYNKKMININGYKKKHVKNVISSFQWIVVYKKIKRDMSTNLIHNFIYLTKNYDQDLFTHIRTKCKLHNIKWIEGKLPACIKKQFKKYNKINKKKKKINNNNNKYKTNETFHVYNNIQESGKKKKKKKSKIFPMMKKQFLLKLEIVNKLHNDNIKTNYKKNNKYFYKLLVSNDKKKDQTFFLSSFNHIQLSKFIFPLSLYTKKDVKKYMNENNINNYNHKETKGLCLFGNIDMQTLLHKYF</sequence>
<dbReference type="GO" id="GO:0005524">
    <property type="term" value="F:ATP binding"/>
    <property type="evidence" value="ECO:0007669"/>
    <property type="project" value="UniProtKB-KW"/>
</dbReference>
<keyword evidence="7" id="KW-1015">Disulfide bond</keyword>
<dbReference type="GO" id="GO:0000049">
    <property type="term" value="F:tRNA binding"/>
    <property type="evidence" value="ECO:0007669"/>
    <property type="project" value="UniProtKB-KW"/>
</dbReference>
<dbReference type="Proteomes" id="UP000030708">
    <property type="component" value="Unassembled WGS sequence"/>
</dbReference>
<keyword evidence="1" id="KW-0820">tRNA-binding</keyword>
<dbReference type="OrthoDB" id="3685at2759"/>